<dbReference type="Proteomes" id="UP001470230">
    <property type="component" value="Unassembled WGS sequence"/>
</dbReference>
<sequence>MSSEISNTQIIENPGDANSQDNDQTAKKIPQLKNIDQPYDLLLDQLKQKTLNGQLKPTELLNAPLVKKKNPKSKIEINSLNQSGPISPYTVFLKHMHKILIEANKNLSFSKRSVLIANIWALMSEKDKEPFKYAANKVNTSFT</sequence>
<feature type="compositionally biased region" description="Polar residues" evidence="1">
    <location>
        <begin position="1"/>
        <end position="23"/>
    </location>
</feature>
<feature type="region of interest" description="Disordered" evidence="1">
    <location>
        <begin position="1"/>
        <end position="32"/>
    </location>
</feature>
<evidence type="ECO:0000259" key="2">
    <source>
        <dbReference type="Pfam" id="PF00505"/>
    </source>
</evidence>
<evidence type="ECO:0000313" key="4">
    <source>
        <dbReference type="Proteomes" id="UP001470230"/>
    </source>
</evidence>
<dbReference type="InterPro" id="IPR036910">
    <property type="entry name" value="HMG_box_dom_sf"/>
</dbReference>
<dbReference type="Pfam" id="PF00505">
    <property type="entry name" value="HMG_box"/>
    <property type="match status" value="1"/>
</dbReference>
<dbReference type="CDD" id="cd00084">
    <property type="entry name" value="HMG-box_SF"/>
    <property type="match status" value="1"/>
</dbReference>
<protein>
    <recommendedName>
        <fullName evidence="2">HMG box domain-containing protein</fullName>
    </recommendedName>
</protein>
<dbReference type="EMBL" id="JAPFFF010000018">
    <property type="protein sequence ID" value="KAK8860314.1"/>
    <property type="molecule type" value="Genomic_DNA"/>
</dbReference>
<comment type="caution">
    <text evidence="3">The sequence shown here is derived from an EMBL/GenBank/DDBJ whole genome shotgun (WGS) entry which is preliminary data.</text>
</comment>
<dbReference type="Gene3D" id="1.10.30.10">
    <property type="entry name" value="High mobility group box domain"/>
    <property type="match status" value="1"/>
</dbReference>
<proteinExistence type="predicted"/>
<dbReference type="InterPro" id="IPR009071">
    <property type="entry name" value="HMG_box_dom"/>
</dbReference>
<evidence type="ECO:0000313" key="3">
    <source>
        <dbReference type="EMBL" id="KAK8860314.1"/>
    </source>
</evidence>
<name>A0ABR2ICF2_9EUKA</name>
<accession>A0ABR2ICF2</accession>
<reference evidence="3 4" key="1">
    <citation type="submission" date="2024-04" db="EMBL/GenBank/DDBJ databases">
        <title>Tritrichomonas musculus Genome.</title>
        <authorList>
            <person name="Alves-Ferreira E."/>
            <person name="Grigg M."/>
            <person name="Lorenzi H."/>
            <person name="Galac M."/>
        </authorList>
    </citation>
    <scope>NUCLEOTIDE SEQUENCE [LARGE SCALE GENOMIC DNA]</scope>
    <source>
        <strain evidence="3 4">EAF2021</strain>
    </source>
</reference>
<feature type="domain" description="HMG box" evidence="2">
    <location>
        <begin position="85"/>
        <end position="137"/>
    </location>
</feature>
<gene>
    <name evidence="3" type="ORF">M9Y10_011978</name>
</gene>
<evidence type="ECO:0000256" key="1">
    <source>
        <dbReference type="SAM" id="MobiDB-lite"/>
    </source>
</evidence>
<dbReference type="SUPFAM" id="SSF47095">
    <property type="entry name" value="HMG-box"/>
    <property type="match status" value="1"/>
</dbReference>
<keyword evidence="4" id="KW-1185">Reference proteome</keyword>
<organism evidence="3 4">
    <name type="scientific">Tritrichomonas musculus</name>
    <dbReference type="NCBI Taxonomy" id="1915356"/>
    <lineage>
        <taxon>Eukaryota</taxon>
        <taxon>Metamonada</taxon>
        <taxon>Parabasalia</taxon>
        <taxon>Tritrichomonadida</taxon>
        <taxon>Tritrichomonadidae</taxon>
        <taxon>Tritrichomonas</taxon>
    </lineage>
</organism>